<dbReference type="InterPro" id="IPR010221">
    <property type="entry name" value="VCBS_dom"/>
</dbReference>
<reference evidence="2 3" key="1">
    <citation type="journal article" date="2021" name="PeerJ">
        <title>Analysis of 44 Vibrio anguillarum genomes reveals high genetic diversity.</title>
        <authorList>
            <person name="Hansen M.J."/>
            <person name="Dalsgaard I."/>
        </authorList>
    </citation>
    <scope>NUCLEOTIDE SEQUENCE [LARGE SCALE GENOMIC DNA]</scope>
    <source>
        <strain evidence="2 3">17-16730-2A</strain>
    </source>
</reference>
<feature type="domain" description="RapA2 cadherin-like" evidence="1">
    <location>
        <begin position="58"/>
        <end position="124"/>
    </location>
</feature>
<gene>
    <name evidence="2" type="ORF">EAY07_25880</name>
</gene>
<dbReference type="AlphaFoldDB" id="A0ABD4KWT8"/>
<evidence type="ECO:0000259" key="1">
    <source>
        <dbReference type="Pfam" id="PF17803"/>
    </source>
</evidence>
<evidence type="ECO:0000313" key="2">
    <source>
        <dbReference type="EMBL" id="MBF4275372.1"/>
    </source>
</evidence>
<protein>
    <recommendedName>
        <fullName evidence="1">RapA2 cadherin-like domain-containing protein</fullName>
    </recommendedName>
</protein>
<dbReference type="InterPro" id="IPR040853">
    <property type="entry name" value="RapA2_cadherin-like"/>
</dbReference>
<dbReference type="Proteomes" id="UP000722957">
    <property type="component" value="Unassembled WGS sequence"/>
</dbReference>
<comment type="caution">
    <text evidence="2">The sequence shown here is derived from an EMBL/GenBank/DDBJ whole genome shotgun (WGS) entry which is preliminary data.</text>
</comment>
<dbReference type="Pfam" id="PF17803">
    <property type="entry name" value="Cadherin_4"/>
    <property type="match status" value="1"/>
</dbReference>
<name>A0ABD4KWT8_VIBAN</name>
<organism evidence="2 3">
    <name type="scientific">Vibrio anguillarum</name>
    <name type="common">Listonella anguillarum</name>
    <dbReference type="NCBI Taxonomy" id="55601"/>
    <lineage>
        <taxon>Bacteria</taxon>
        <taxon>Pseudomonadati</taxon>
        <taxon>Pseudomonadota</taxon>
        <taxon>Gammaproteobacteria</taxon>
        <taxon>Vibrionales</taxon>
        <taxon>Vibrionaceae</taxon>
        <taxon>Vibrio</taxon>
    </lineage>
</organism>
<feature type="non-terminal residue" evidence="2">
    <location>
        <position position="1"/>
    </location>
</feature>
<dbReference type="RefSeq" id="WP_194574420.1">
    <property type="nucleotide sequence ID" value="NZ_RDOM01001132.1"/>
</dbReference>
<dbReference type="EMBL" id="RDOM01001132">
    <property type="protein sequence ID" value="MBF4275372.1"/>
    <property type="molecule type" value="Genomic_DNA"/>
</dbReference>
<sequence>KFPDGLHHHTGTLGGTLQLYGNGNYFYHIDNSTVNHLAKGQEAKETFTIHSVDGTPHQVEFVIEGTNDAPVANIVTLSNGIEDTHYQMQASQFGFTDVDSGDTLHAITITDIPAVSQGKFVLDGQEVSAGQSISTADISKLQFVPTKDFNGDV</sequence>
<evidence type="ECO:0000313" key="3">
    <source>
        <dbReference type="Proteomes" id="UP000722957"/>
    </source>
</evidence>
<feature type="non-terminal residue" evidence="2">
    <location>
        <position position="153"/>
    </location>
</feature>
<proteinExistence type="predicted"/>
<accession>A0ABD4KWT8</accession>
<dbReference type="NCBIfam" id="TIGR01965">
    <property type="entry name" value="VCBS_repeat"/>
    <property type="match status" value="1"/>
</dbReference>